<dbReference type="EMBL" id="JPME01000060">
    <property type="protein sequence ID" value="KEZ85616.1"/>
    <property type="molecule type" value="Genomic_DNA"/>
</dbReference>
<protein>
    <submittedName>
        <fullName evidence="1">Uncharacterized protein</fullName>
    </submittedName>
</protein>
<reference evidence="1 2" key="1">
    <citation type="submission" date="2014-07" db="EMBL/GenBank/DDBJ databases">
        <title>Draft genome of Clostridium celerecrescens 152B isolated from sediments associated with methane hydrate from Krishna Godavari basin.</title>
        <authorList>
            <person name="Honkalas V.S."/>
            <person name="Dabir A.P."/>
            <person name="Arora P."/>
            <person name="Dhakephalkar P.K."/>
        </authorList>
    </citation>
    <scope>NUCLEOTIDE SEQUENCE [LARGE SCALE GENOMIC DNA]</scope>
    <source>
        <strain evidence="1 2">152B</strain>
    </source>
</reference>
<gene>
    <name evidence="1" type="ORF">IO98_23675</name>
</gene>
<dbReference type="AlphaFoldDB" id="A0A084J9I2"/>
<dbReference type="Proteomes" id="UP000028525">
    <property type="component" value="Unassembled WGS sequence"/>
</dbReference>
<evidence type="ECO:0000313" key="1">
    <source>
        <dbReference type="EMBL" id="KEZ85616.1"/>
    </source>
</evidence>
<comment type="caution">
    <text evidence="1">The sequence shown here is derived from an EMBL/GenBank/DDBJ whole genome shotgun (WGS) entry which is preliminary data.</text>
</comment>
<evidence type="ECO:0000313" key="2">
    <source>
        <dbReference type="Proteomes" id="UP000028525"/>
    </source>
</evidence>
<name>A0A084J9I2_9FIRM</name>
<accession>A0A084J9I2</accession>
<keyword evidence="2" id="KW-1185">Reference proteome</keyword>
<sequence>MNKKVVLLQDICNLPKNSIKRERCQTFSVLKIKKSSLKNKGEISSKNGEICGKMGKDSFARIKR</sequence>
<proteinExistence type="predicted"/>
<organism evidence="1 2">
    <name type="scientific">Lacrimispora celerecrescens</name>
    <dbReference type="NCBI Taxonomy" id="29354"/>
    <lineage>
        <taxon>Bacteria</taxon>
        <taxon>Bacillati</taxon>
        <taxon>Bacillota</taxon>
        <taxon>Clostridia</taxon>
        <taxon>Lachnospirales</taxon>
        <taxon>Lachnospiraceae</taxon>
        <taxon>Lacrimispora</taxon>
    </lineage>
</organism>